<proteinExistence type="predicted"/>
<evidence type="ECO:0000313" key="1">
    <source>
        <dbReference type="EMBL" id="UJS26373.1"/>
    </source>
</evidence>
<dbReference type="Proteomes" id="UP001054801">
    <property type="component" value="Chromosome"/>
</dbReference>
<organism evidence="1 2">
    <name type="scientific">Thiothrix winogradskyi</name>
    <dbReference type="NCBI Taxonomy" id="96472"/>
    <lineage>
        <taxon>Bacteria</taxon>
        <taxon>Pseudomonadati</taxon>
        <taxon>Pseudomonadota</taxon>
        <taxon>Gammaproteobacteria</taxon>
        <taxon>Thiotrichales</taxon>
        <taxon>Thiotrichaceae</taxon>
        <taxon>Thiothrix</taxon>
    </lineage>
</organism>
<gene>
    <name evidence="1" type="ORF">L2Y54_10125</name>
</gene>
<dbReference type="NCBIfam" id="NF041374">
    <property type="entry name" value="GDCCVxC"/>
    <property type="match status" value="1"/>
</dbReference>
<name>A0ABY3T4N2_9GAMM</name>
<sequence>MNAIILESTLTCPECGFSKQEIMPTDACWFFYECEHCKTLLRPLPGDCCVFCSYGTVKCPPIQEQRGCCTAAGCGSS</sequence>
<dbReference type="RefSeq" id="WP_236501757.1">
    <property type="nucleotide sequence ID" value="NZ_CP091244.1"/>
</dbReference>
<keyword evidence="2" id="KW-1185">Reference proteome</keyword>
<accession>A0ABY3T4N2</accession>
<protein>
    <submittedName>
        <fullName evidence="1">Uncharacterized protein</fullName>
    </submittedName>
</protein>
<reference evidence="1" key="1">
    <citation type="journal article" date="2022" name="Microorganisms">
        <title>Two New Species of Filamentous Sulfur Bacteria of the Genus Thiothrix, Thiothrix winogradskyi sp. nov. and 'Candidatus Thiothrix sulfatifontis' sp. nov.</title>
        <authorList>
            <person name="Ravin N.V."/>
            <person name="Rossetti S."/>
            <person name="Beletsky A.V."/>
            <person name="Kadnikov V.V."/>
            <person name="Rudenko T.S."/>
            <person name="Smolyakov D.D."/>
            <person name="Moskvitina M.I."/>
            <person name="Gureeva M.V."/>
            <person name="Mardanov A.V."/>
            <person name="Grabovich M.Y."/>
        </authorList>
    </citation>
    <scope>NUCLEOTIDE SEQUENCE</scope>
    <source>
        <strain evidence="1">CT3</strain>
    </source>
</reference>
<dbReference type="InterPro" id="IPR047677">
    <property type="entry name" value="GDCCVxC"/>
</dbReference>
<dbReference type="EMBL" id="CP091244">
    <property type="protein sequence ID" value="UJS26373.1"/>
    <property type="molecule type" value="Genomic_DNA"/>
</dbReference>
<evidence type="ECO:0000313" key="2">
    <source>
        <dbReference type="Proteomes" id="UP001054801"/>
    </source>
</evidence>